<evidence type="ECO:0000313" key="3">
    <source>
        <dbReference type="EMBL" id="EBS3855046.1"/>
    </source>
</evidence>
<dbReference type="EMBL" id="AAGVJG010000018">
    <property type="protein sequence ID" value="EBS3855046.1"/>
    <property type="molecule type" value="Genomic_DNA"/>
</dbReference>
<feature type="transmembrane region" description="Helical" evidence="2">
    <location>
        <begin position="277"/>
        <end position="296"/>
    </location>
</feature>
<feature type="compositionally biased region" description="Polar residues" evidence="1">
    <location>
        <begin position="448"/>
        <end position="457"/>
    </location>
</feature>
<organism evidence="3">
    <name type="scientific">Salmonella enterica subsp. enterica serovar Javiana</name>
    <dbReference type="NCBI Taxonomy" id="363569"/>
    <lineage>
        <taxon>Bacteria</taxon>
        <taxon>Pseudomonadati</taxon>
        <taxon>Pseudomonadota</taxon>
        <taxon>Gammaproteobacteria</taxon>
        <taxon>Enterobacterales</taxon>
        <taxon>Enterobacteriaceae</taxon>
        <taxon>Salmonella</taxon>
    </lineage>
</organism>
<keyword evidence="2" id="KW-0472">Membrane</keyword>
<feature type="compositionally biased region" description="Basic and acidic residues" evidence="1">
    <location>
        <begin position="437"/>
        <end position="447"/>
    </location>
</feature>
<evidence type="ECO:0000256" key="1">
    <source>
        <dbReference type="SAM" id="MobiDB-lite"/>
    </source>
</evidence>
<feature type="region of interest" description="Disordered" evidence="1">
    <location>
        <begin position="435"/>
        <end position="463"/>
    </location>
</feature>
<feature type="transmembrane region" description="Helical" evidence="2">
    <location>
        <begin position="316"/>
        <end position="337"/>
    </location>
</feature>
<accession>A0A5I0Y6N2</accession>
<keyword evidence="2" id="KW-0812">Transmembrane</keyword>
<name>A0A5I0Y6N2_SALET</name>
<reference evidence="3" key="1">
    <citation type="submission" date="2018-06" db="EMBL/GenBank/DDBJ databases">
        <authorList>
            <person name="Ashton P.M."/>
            <person name="Dallman T."/>
            <person name="Nair S."/>
            <person name="De Pinna E."/>
            <person name="Peters T."/>
            <person name="Grant K."/>
        </authorList>
    </citation>
    <scope>NUCLEOTIDE SEQUENCE</scope>
    <source>
        <strain evidence="3">313885</strain>
    </source>
</reference>
<sequence length="463" mass="52273">MNEKLTELKEKLDNLHTTLNGLVFPVEDFINLGPYTFPFLHKEDLIELPKMLSDRINQMQEFVPSSDDIAVIDALIYTLDHAQQNINHINNGNASVQQTAIPSYVISMLYISHRINDLFSFERLKDRNLLPKQILRRLELYNSGISAIAAETGNIEEKIKTINEAYDAAENLPTTVKMLRETNDEVKNVYNSAVEHCRNINGMLKETEENSKIVDEARQEILALKQNASKDAKDYLQSLREEAQGYINKCEEAFRTTTSKGLAGAFQDKAEKLNRSIRWWVCGLIGALVAGAAVGYTRLHALEAYLSNPDASGIKLAIQLLLSILSVGAPLWFAWLATKQIGQRFRLAEDYEFKASVSKAYEGYRREAVQLDSDFTQRLFGNALTRLEEPPLRFVEEATHSSPIMEMLSSENFKHFLANGGDKIDSILEGAGLSRKGKVEQTRHFNKDVTQPVNETSNKPEND</sequence>
<evidence type="ECO:0000256" key="2">
    <source>
        <dbReference type="SAM" id="Phobius"/>
    </source>
</evidence>
<dbReference type="AlphaFoldDB" id="A0A5I0Y6N2"/>
<keyword evidence="2" id="KW-1133">Transmembrane helix</keyword>
<protein>
    <submittedName>
        <fullName evidence="3">Uncharacterized protein</fullName>
    </submittedName>
</protein>
<gene>
    <name evidence="3" type="ORF">DPP52_20380</name>
</gene>
<proteinExistence type="predicted"/>
<comment type="caution">
    <text evidence="3">The sequence shown here is derived from an EMBL/GenBank/DDBJ whole genome shotgun (WGS) entry which is preliminary data.</text>
</comment>